<dbReference type="CDD" id="cd02440">
    <property type="entry name" value="AdoMet_MTases"/>
    <property type="match status" value="1"/>
</dbReference>
<dbReference type="InterPro" id="IPR018773">
    <property type="entry name" value="MeTrfase_reg_dom_prd"/>
</dbReference>
<keyword evidence="3" id="KW-0489">Methyltransferase</keyword>
<dbReference type="GO" id="GO:0032259">
    <property type="term" value="P:methylation"/>
    <property type="evidence" value="ECO:0007669"/>
    <property type="project" value="UniProtKB-KW"/>
</dbReference>
<accession>A0AAE7E0G1</accession>
<dbReference type="Pfam" id="PF10119">
    <property type="entry name" value="MethyTransf_Reg"/>
    <property type="match status" value="1"/>
</dbReference>
<dbReference type="Pfam" id="PF13847">
    <property type="entry name" value="Methyltransf_31"/>
    <property type="match status" value="1"/>
</dbReference>
<evidence type="ECO:0000259" key="1">
    <source>
        <dbReference type="Pfam" id="PF10119"/>
    </source>
</evidence>
<feature type="domain" description="Methyltransferase" evidence="2">
    <location>
        <begin position="44"/>
        <end position="153"/>
    </location>
</feature>
<dbReference type="Gene3D" id="3.40.50.150">
    <property type="entry name" value="Vaccinia Virus protein VP39"/>
    <property type="match status" value="1"/>
</dbReference>
<dbReference type="KEGG" id="aaqi:AAQM_0777"/>
<keyword evidence="4" id="KW-1185">Reference proteome</keyword>
<evidence type="ECO:0000259" key="2">
    <source>
        <dbReference type="Pfam" id="PF13847"/>
    </source>
</evidence>
<dbReference type="InterPro" id="IPR025714">
    <property type="entry name" value="Methyltranfer_dom"/>
</dbReference>
<organism evidence="3 4">
    <name type="scientific">Arcobacter aquimarinus</name>
    <dbReference type="NCBI Taxonomy" id="1315211"/>
    <lineage>
        <taxon>Bacteria</taxon>
        <taxon>Pseudomonadati</taxon>
        <taxon>Campylobacterota</taxon>
        <taxon>Epsilonproteobacteria</taxon>
        <taxon>Campylobacterales</taxon>
        <taxon>Arcobacteraceae</taxon>
        <taxon>Arcobacter</taxon>
    </lineage>
</organism>
<dbReference type="AlphaFoldDB" id="A0AAE7E0G1"/>
<protein>
    <submittedName>
        <fullName evidence="3">SAM-dependent methyltransferase</fullName>
    </submittedName>
</protein>
<proteinExistence type="predicted"/>
<evidence type="ECO:0000313" key="4">
    <source>
        <dbReference type="Proteomes" id="UP000502065"/>
    </source>
</evidence>
<name>A0AAE7E0G1_9BACT</name>
<dbReference type="EMBL" id="CP030944">
    <property type="protein sequence ID" value="QKE25540.1"/>
    <property type="molecule type" value="Genomic_DNA"/>
</dbReference>
<dbReference type="GO" id="GO:0008168">
    <property type="term" value="F:methyltransferase activity"/>
    <property type="evidence" value="ECO:0007669"/>
    <property type="project" value="UniProtKB-KW"/>
</dbReference>
<feature type="domain" description="Methyltransferase regulatory" evidence="1">
    <location>
        <begin position="217"/>
        <end position="296"/>
    </location>
</feature>
<dbReference type="Proteomes" id="UP000502065">
    <property type="component" value="Chromosome"/>
</dbReference>
<dbReference type="SUPFAM" id="SSF53335">
    <property type="entry name" value="S-adenosyl-L-methionine-dependent methyltransferases"/>
    <property type="match status" value="1"/>
</dbReference>
<keyword evidence="3" id="KW-0808">Transferase</keyword>
<gene>
    <name evidence="3" type="ORF">AAQM_0777</name>
</gene>
<dbReference type="InterPro" id="IPR029063">
    <property type="entry name" value="SAM-dependent_MTases_sf"/>
</dbReference>
<reference evidence="3 4" key="1">
    <citation type="submission" date="2018-07" db="EMBL/GenBank/DDBJ databases">
        <title>Identification of phenol metabolism pathways in Arcobacter.</title>
        <authorList>
            <person name="Miller W.G."/>
            <person name="Yee E."/>
            <person name="Bono J.L."/>
        </authorList>
    </citation>
    <scope>NUCLEOTIDE SEQUENCE [LARGE SCALE GENOMIC DNA]</scope>
    <source>
        <strain evidence="3 4">W63</strain>
    </source>
</reference>
<sequence length="422" mass="49025">MKKREEGYVFDTSYPIHLQKEIQPIWLNHSATFLGLKSIDITREFTYCELGCATGLNLIFSALNNPTGYFIGVDFNEKHIKEAKKIVELIGIKNIEFIQSDFKSFSQRENIAFDFIVCHGTWSWISPIHQRSILEIVAKSLKEKGIFYLHYMCHPGSTSLLSVQKLLNVVDHHLNGSSKDNIKVGIDLFNQLNSAGTFIDYPNLDSIEKVFQQNDLDYLAHEFLTDFWNPQYSIDVHQFVAQTKASYIGSANLFDNLENISIPQNSQKVLKNISSPILKEYIKDLARNQKQRIDLFQKNPQLLTKEEHLKALNSMIFTLVDKNILTKEIKLSTPIGEIEIPKEITKAILEELSKKDCSFEELGKHKIFSNQIYLLFESIQMLMWNDTIFPKSKNYEFIDKKNFIKLKNHFPIIFRNYNYLNC</sequence>
<dbReference type="RefSeq" id="WP_164967074.1">
    <property type="nucleotide sequence ID" value="NZ_CBCSAE010000001.1"/>
</dbReference>
<dbReference type="PANTHER" id="PTHR43861">
    <property type="entry name" value="TRANS-ACONITATE 2-METHYLTRANSFERASE-RELATED"/>
    <property type="match status" value="1"/>
</dbReference>
<evidence type="ECO:0000313" key="3">
    <source>
        <dbReference type="EMBL" id="QKE25540.1"/>
    </source>
</evidence>